<reference evidence="1 2" key="1">
    <citation type="journal article" date="2023" name="Plants (Basel)">
        <title>Bridging the Gap: Combining Genomics and Transcriptomics Approaches to Understand Stylosanthes scabra, an Orphan Legume from the Brazilian Caatinga.</title>
        <authorList>
            <person name="Ferreira-Neto J.R.C."/>
            <person name="da Silva M.D."/>
            <person name="Binneck E."/>
            <person name="de Melo N.F."/>
            <person name="da Silva R.H."/>
            <person name="de Melo A.L.T.M."/>
            <person name="Pandolfi V."/>
            <person name="Bustamante F.O."/>
            <person name="Brasileiro-Vidal A.C."/>
            <person name="Benko-Iseppon A.M."/>
        </authorList>
    </citation>
    <scope>NUCLEOTIDE SEQUENCE [LARGE SCALE GENOMIC DNA]</scope>
    <source>
        <tissue evidence="1">Leaves</tissue>
    </source>
</reference>
<sequence>PPPQVVTVCEEHHRTLNLHQNRKAACGRHREEILSQLGELAKSEPLDNEQQYLQSGNMFMDPEHDFKTGIFPSYETKPCATLHPMFVMI</sequence>
<dbReference type="Proteomes" id="UP001341840">
    <property type="component" value="Unassembled WGS sequence"/>
</dbReference>
<comment type="caution">
    <text evidence="1">The sequence shown here is derived from an EMBL/GenBank/DDBJ whole genome shotgun (WGS) entry which is preliminary data.</text>
</comment>
<organism evidence="1 2">
    <name type="scientific">Stylosanthes scabra</name>
    <dbReference type="NCBI Taxonomy" id="79078"/>
    <lineage>
        <taxon>Eukaryota</taxon>
        <taxon>Viridiplantae</taxon>
        <taxon>Streptophyta</taxon>
        <taxon>Embryophyta</taxon>
        <taxon>Tracheophyta</taxon>
        <taxon>Spermatophyta</taxon>
        <taxon>Magnoliopsida</taxon>
        <taxon>eudicotyledons</taxon>
        <taxon>Gunneridae</taxon>
        <taxon>Pentapetalae</taxon>
        <taxon>rosids</taxon>
        <taxon>fabids</taxon>
        <taxon>Fabales</taxon>
        <taxon>Fabaceae</taxon>
        <taxon>Papilionoideae</taxon>
        <taxon>50 kb inversion clade</taxon>
        <taxon>dalbergioids sensu lato</taxon>
        <taxon>Dalbergieae</taxon>
        <taxon>Pterocarpus clade</taxon>
        <taxon>Stylosanthes</taxon>
    </lineage>
</organism>
<feature type="non-terminal residue" evidence="1">
    <location>
        <position position="1"/>
    </location>
</feature>
<protein>
    <submittedName>
        <fullName evidence="1">Uncharacterized protein</fullName>
    </submittedName>
</protein>
<accession>A0ABU6R0Y4</accession>
<name>A0ABU6R0Y4_9FABA</name>
<proteinExistence type="predicted"/>
<dbReference type="EMBL" id="JASCZI010006005">
    <property type="protein sequence ID" value="MED6117448.1"/>
    <property type="molecule type" value="Genomic_DNA"/>
</dbReference>
<keyword evidence="2" id="KW-1185">Reference proteome</keyword>
<evidence type="ECO:0000313" key="2">
    <source>
        <dbReference type="Proteomes" id="UP001341840"/>
    </source>
</evidence>
<gene>
    <name evidence="1" type="ORF">PIB30_110067</name>
</gene>
<evidence type="ECO:0000313" key="1">
    <source>
        <dbReference type="EMBL" id="MED6117448.1"/>
    </source>
</evidence>